<protein>
    <submittedName>
        <fullName evidence="1">UDP-glycosyltransferase 74E1</fullName>
    </submittedName>
</protein>
<organism evidence="1 2">
    <name type="scientific">Camellia lanceoleosa</name>
    <dbReference type="NCBI Taxonomy" id="1840588"/>
    <lineage>
        <taxon>Eukaryota</taxon>
        <taxon>Viridiplantae</taxon>
        <taxon>Streptophyta</taxon>
        <taxon>Embryophyta</taxon>
        <taxon>Tracheophyta</taxon>
        <taxon>Spermatophyta</taxon>
        <taxon>Magnoliopsida</taxon>
        <taxon>eudicotyledons</taxon>
        <taxon>Gunneridae</taxon>
        <taxon>Pentapetalae</taxon>
        <taxon>asterids</taxon>
        <taxon>Ericales</taxon>
        <taxon>Theaceae</taxon>
        <taxon>Camellia</taxon>
    </lineage>
</organism>
<gene>
    <name evidence="1" type="ORF">LOK49_LG11G00579</name>
</gene>
<accession>A0ACC0FYQ6</accession>
<evidence type="ECO:0000313" key="2">
    <source>
        <dbReference type="Proteomes" id="UP001060215"/>
    </source>
</evidence>
<sequence length="205" mass="22594">MPLTEPRVLVPGLPSLDPSGMPSFVCVPGSYPTLLDLIVNQFSNVDEVDWVLCNTLYKLKEECPGSKIQPCGTNFCFCSSIQRSVMGTPTGLISRVSEANTIPGIGQVASVVNDSSMCRAELPWVIDCLNQTACRGSSSTLAKMDQQARSPHIHYQIKASAERRKATIYIWDKQVNRSTNQHEGNIKIKVAIKIEMQHSRINTSL</sequence>
<dbReference type="Proteomes" id="UP001060215">
    <property type="component" value="Chromosome 12"/>
</dbReference>
<keyword evidence="2" id="KW-1185">Reference proteome</keyword>
<dbReference type="EMBL" id="CM045769">
    <property type="protein sequence ID" value="KAI7993819.1"/>
    <property type="molecule type" value="Genomic_DNA"/>
</dbReference>
<proteinExistence type="predicted"/>
<reference evidence="1 2" key="1">
    <citation type="journal article" date="2022" name="Plant J.">
        <title>Chromosome-level genome of Camellia lanceoleosa provides a valuable resource for understanding genome evolution and self-incompatibility.</title>
        <authorList>
            <person name="Gong W."/>
            <person name="Xiao S."/>
            <person name="Wang L."/>
            <person name="Liao Z."/>
            <person name="Chang Y."/>
            <person name="Mo W."/>
            <person name="Hu G."/>
            <person name="Li W."/>
            <person name="Zhao G."/>
            <person name="Zhu H."/>
            <person name="Hu X."/>
            <person name="Ji K."/>
            <person name="Xiang X."/>
            <person name="Song Q."/>
            <person name="Yuan D."/>
            <person name="Jin S."/>
            <person name="Zhang L."/>
        </authorList>
    </citation>
    <scope>NUCLEOTIDE SEQUENCE [LARGE SCALE GENOMIC DNA]</scope>
    <source>
        <strain evidence="1">SQ_2022a</strain>
    </source>
</reference>
<name>A0ACC0FYQ6_9ERIC</name>
<comment type="caution">
    <text evidence="1">The sequence shown here is derived from an EMBL/GenBank/DDBJ whole genome shotgun (WGS) entry which is preliminary data.</text>
</comment>
<evidence type="ECO:0000313" key="1">
    <source>
        <dbReference type="EMBL" id="KAI7993819.1"/>
    </source>
</evidence>